<dbReference type="EMBL" id="CP000575">
    <property type="protein sequence ID" value="ABN70021.1"/>
    <property type="molecule type" value="Genomic_DNA"/>
</dbReference>
<dbReference type="InterPro" id="IPR028366">
    <property type="entry name" value="PhoU"/>
</dbReference>
<evidence type="ECO:0000313" key="2">
    <source>
        <dbReference type="EMBL" id="ABN70021.1"/>
    </source>
</evidence>
<dbReference type="PANTHER" id="PTHR42930:SF5">
    <property type="entry name" value="PHOSPHATE UPTAKE REGULATOR, PHOU"/>
    <property type="match status" value="1"/>
</dbReference>
<dbReference type="GO" id="GO:0030643">
    <property type="term" value="P:intracellular phosphate ion homeostasis"/>
    <property type="evidence" value="ECO:0007669"/>
    <property type="project" value="InterPro"/>
</dbReference>
<dbReference type="eggNOG" id="arCOG00318">
    <property type="taxonomic scope" value="Archaea"/>
</dbReference>
<keyword evidence="3" id="KW-1185">Reference proteome</keyword>
<dbReference type="GO" id="GO:0045936">
    <property type="term" value="P:negative regulation of phosphate metabolic process"/>
    <property type="evidence" value="ECO:0007669"/>
    <property type="project" value="InterPro"/>
</dbReference>
<dbReference type="Pfam" id="PF04014">
    <property type="entry name" value="MazE_antitoxin"/>
    <property type="match status" value="1"/>
</dbReference>
<evidence type="ECO:0000313" key="3">
    <source>
        <dbReference type="Proteomes" id="UP000000254"/>
    </source>
</evidence>
<dbReference type="Proteomes" id="UP000000254">
    <property type="component" value="Chromosome"/>
</dbReference>
<dbReference type="STRING" id="399550.Smar_0922"/>
<reference evidence="2 3" key="2">
    <citation type="journal article" date="2009" name="Stand. Genomic Sci.">
        <title>Complete genome sequence of Staphylothermus marinus Stetter and Fiala 1986 type strain F1.</title>
        <authorList>
            <person name="Anderson I.J."/>
            <person name="Sun H."/>
            <person name="Lapidus A."/>
            <person name="Copeland A."/>
            <person name="Glavina Del Rio T."/>
            <person name="Tice H."/>
            <person name="Dalin E."/>
            <person name="Lucas S."/>
            <person name="Barry K."/>
            <person name="Land M."/>
            <person name="Richardson P."/>
            <person name="Huber H."/>
            <person name="Kyrpides N.C."/>
        </authorList>
    </citation>
    <scope>NUCLEOTIDE SEQUENCE [LARGE SCALE GENOMIC DNA]</scope>
    <source>
        <strain evidence="3">ATCC 43588 / DSM 3639 / JCM 9404 / F1</strain>
    </source>
</reference>
<dbReference type="SUPFAM" id="SSF109755">
    <property type="entry name" value="PhoU-like"/>
    <property type="match status" value="1"/>
</dbReference>
<protein>
    <submittedName>
        <fullName evidence="2">Phosphate uptake regulator, PhoU</fullName>
    </submittedName>
</protein>
<dbReference type="GeneID" id="4907699"/>
<dbReference type="KEGG" id="smr:Smar_0922"/>
<accession>A3DN11</accession>
<dbReference type="RefSeq" id="WP_011839212.1">
    <property type="nucleotide sequence ID" value="NC_009033.1"/>
</dbReference>
<dbReference type="Gene3D" id="1.20.58.220">
    <property type="entry name" value="Phosphate transport system protein phou homolog 2, domain 2"/>
    <property type="match status" value="1"/>
</dbReference>
<dbReference type="GO" id="GO:0003677">
    <property type="term" value="F:DNA binding"/>
    <property type="evidence" value="ECO:0007669"/>
    <property type="project" value="InterPro"/>
</dbReference>
<dbReference type="InterPro" id="IPR038078">
    <property type="entry name" value="PhoU-like_sf"/>
</dbReference>
<organism evidence="2 3">
    <name type="scientific">Staphylothermus marinus (strain ATCC 43588 / DSM 3639 / JCM 9404 / F1)</name>
    <dbReference type="NCBI Taxonomy" id="399550"/>
    <lineage>
        <taxon>Archaea</taxon>
        <taxon>Thermoproteota</taxon>
        <taxon>Thermoprotei</taxon>
        <taxon>Desulfurococcales</taxon>
        <taxon>Desulfurococcaceae</taxon>
        <taxon>Staphylothermus</taxon>
    </lineage>
</organism>
<evidence type="ECO:0000259" key="1">
    <source>
        <dbReference type="SMART" id="SM00966"/>
    </source>
</evidence>
<reference evidence="3" key="1">
    <citation type="journal article" date="2009" name="BMC Genomics">
        <title>The complete genome sequence of Staphylothermus marinus reveals differences in sulfur metabolism among heterotrophic Crenarchaeota.</title>
        <authorList>
            <person name="Anderson I.J."/>
            <person name="Dharmarajan L."/>
            <person name="Rodriguez J."/>
            <person name="Hooper S."/>
            <person name="Porat I."/>
            <person name="Ulrich L.E."/>
            <person name="Elkins J.G."/>
            <person name="Mavromatis K."/>
            <person name="Sun H."/>
            <person name="Land M."/>
            <person name="Lapidus A."/>
            <person name="Lucas S."/>
            <person name="Barry K."/>
            <person name="Huber H."/>
            <person name="Zhulin I.B."/>
            <person name="Whitman W.B."/>
            <person name="Mukhopadhyay B."/>
            <person name="Woese C."/>
            <person name="Bristow J."/>
            <person name="Kyrpides N."/>
        </authorList>
    </citation>
    <scope>NUCLEOTIDE SEQUENCE [LARGE SCALE GENOMIC DNA]</scope>
    <source>
        <strain evidence="3">ATCC 43588 / DSM 3639 / JCM 9404 / F1</strain>
    </source>
</reference>
<name>A3DN11_STAMF</name>
<dbReference type="Pfam" id="PF01895">
    <property type="entry name" value="PhoU"/>
    <property type="match status" value="1"/>
</dbReference>
<feature type="domain" description="SpoVT-AbrB" evidence="1">
    <location>
        <begin position="11"/>
        <end position="57"/>
    </location>
</feature>
<dbReference type="InterPro" id="IPR007159">
    <property type="entry name" value="SpoVT-AbrB_dom"/>
</dbReference>
<dbReference type="OrthoDB" id="40991at2157"/>
<dbReference type="AlphaFoldDB" id="A3DN11"/>
<dbReference type="HOGENOM" id="CLU_069302_1_0_2"/>
<proteinExistence type="predicted"/>
<dbReference type="PANTHER" id="PTHR42930">
    <property type="entry name" value="PHOSPHATE-SPECIFIC TRANSPORT SYSTEM ACCESSORY PROTEIN PHOU"/>
    <property type="match status" value="1"/>
</dbReference>
<dbReference type="SMART" id="SM00966">
    <property type="entry name" value="SpoVT_AbrB"/>
    <property type="match status" value="1"/>
</dbReference>
<sequence>MSRMIRRRIQVTGGSTFIVSLPKEWVKNVGLTPGSEVLIDILPDYSLRITPSHRKSRREVRVKEIEVGQDNIDSAIIEILSAYLAGYNIIKIRYRDISINALTRIIDKVRSKAIGLEILDEKSNELTLYSIVDTSLLTITEALEKMANTTRSMLEDVERILTRYDEKILISIVERDEVVDKLFLLITRQLNQLLLGELSPSNLGLVALPEALYMIISVKSIERIADHAVLISEIILKNNGRTLLPDQIVELFSKTKELYINAIKGLKSLNKKYANNVVTLFKELEKLEEKTRHNLINPLGFPEANLILDSIRRIKAYSLDIAESIINMITIREYIRT</sequence>
<gene>
    <name evidence="2" type="ordered locus">Smar_0922</name>
</gene>
<dbReference type="InterPro" id="IPR026022">
    <property type="entry name" value="PhoU_dom"/>
</dbReference>